<protein>
    <submittedName>
        <fullName evidence="2">Uncharacterized protein</fullName>
    </submittedName>
</protein>
<dbReference type="InterPro" id="IPR038921">
    <property type="entry name" value="YOR389W-like"/>
</dbReference>
<dbReference type="HOGENOM" id="CLU_2073557_0_0_1"/>
<reference evidence="2 3" key="1">
    <citation type="submission" date="2014-04" db="EMBL/GenBank/DDBJ databases">
        <authorList>
            <consortium name="DOE Joint Genome Institute"/>
            <person name="Kuo A."/>
            <person name="Kohler A."/>
            <person name="Nagy L.G."/>
            <person name="Floudas D."/>
            <person name="Copeland A."/>
            <person name="Barry K.W."/>
            <person name="Cichocki N."/>
            <person name="Veneault-Fourrey C."/>
            <person name="LaButti K."/>
            <person name="Lindquist E.A."/>
            <person name="Lipzen A."/>
            <person name="Lundell T."/>
            <person name="Morin E."/>
            <person name="Murat C."/>
            <person name="Sun H."/>
            <person name="Tunlid A."/>
            <person name="Henrissat B."/>
            <person name="Grigoriev I.V."/>
            <person name="Hibbett D.S."/>
            <person name="Martin F."/>
            <person name="Nordberg H.P."/>
            <person name="Cantor M.N."/>
            <person name="Hua S.X."/>
        </authorList>
    </citation>
    <scope>NUCLEOTIDE SEQUENCE [LARGE SCALE GENOMIC DNA]</scope>
    <source>
        <strain evidence="2 3">LaAM-08-1</strain>
    </source>
</reference>
<dbReference type="STRING" id="1095629.A0A0C9WZ66"/>
<dbReference type="PANTHER" id="PTHR35204">
    <property type="entry name" value="YALI0A21131P"/>
    <property type="match status" value="1"/>
</dbReference>
<feature type="region of interest" description="Disordered" evidence="1">
    <location>
        <begin position="82"/>
        <end position="104"/>
    </location>
</feature>
<evidence type="ECO:0000313" key="3">
    <source>
        <dbReference type="Proteomes" id="UP000054477"/>
    </source>
</evidence>
<accession>A0A0C9WZ66</accession>
<gene>
    <name evidence="2" type="ORF">K443DRAFT_615496</name>
</gene>
<dbReference type="OrthoDB" id="10261782at2759"/>
<dbReference type="Proteomes" id="UP000054477">
    <property type="component" value="Unassembled WGS sequence"/>
</dbReference>
<organism evidence="2 3">
    <name type="scientific">Laccaria amethystina LaAM-08-1</name>
    <dbReference type="NCBI Taxonomy" id="1095629"/>
    <lineage>
        <taxon>Eukaryota</taxon>
        <taxon>Fungi</taxon>
        <taxon>Dikarya</taxon>
        <taxon>Basidiomycota</taxon>
        <taxon>Agaricomycotina</taxon>
        <taxon>Agaricomycetes</taxon>
        <taxon>Agaricomycetidae</taxon>
        <taxon>Agaricales</taxon>
        <taxon>Agaricineae</taxon>
        <taxon>Hydnangiaceae</taxon>
        <taxon>Laccaria</taxon>
    </lineage>
</organism>
<keyword evidence="3" id="KW-1185">Reference proteome</keyword>
<sequence length="118" mass="13182">MWAGGVELGFDTIPTSPSSSSAKLDSETATTIRQWKERTEGLMAWLDWSVWVRCRPECGYEEICYLPTWPFLDGPDWPPLPGPDVHGARMQLGGEGGEGRFSVRPTPKCIRRVEPFGV</sequence>
<reference evidence="3" key="2">
    <citation type="submission" date="2015-01" db="EMBL/GenBank/DDBJ databases">
        <title>Evolutionary Origins and Diversification of the Mycorrhizal Mutualists.</title>
        <authorList>
            <consortium name="DOE Joint Genome Institute"/>
            <consortium name="Mycorrhizal Genomics Consortium"/>
            <person name="Kohler A."/>
            <person name="Kuo A."/>
            <person name="Nagy L.G."/>
            <person name="Floudas D."/>
            <person name="Copeland A."/>
            <person name="Barry K.W."/>
            <person name="Cichocki N."/>
            <person name="Veneault-Fourrey C."/>
            <person name="LaButti K."/>
            <person name="Lindquist E.A."/>
            <person name="Lipzen A."/>
            <person name="Lundell T."/>
            <person name="Morin E."/>
            <person name="Murat C."/>
            <person name="Riley R."/>
            <person name="Ohm R."/>
            <person name="Sun H."/>
            <person name="Tunlid A."/>
            <person name="Henrissat B."/>
            <person name="Grigoriev I.V."/>
            <person name="Hibbett D.S."/>
            <person name="Martin F."/>
        </authorList>
    </citation>
    <scope>NUCLEOTIDE SEQUENCE [LARGE SCALE GENOMIC DNA]</scope>
    <source>
        <strain evidence="3">LaAM-08-1</strain>
    </source>
</reference>
<dbReference type="AlphaFoldDB" id="A0A0C9WZ66"/>
<dbReference type="EMBL" id="KN839487">
    <property type="protein sequence ID" value="KIJ89707.1"/>
    <property type="molecule type" value="Genomic_DNA"/>
</dbReference>
<name>A0A0C9WZ66_9AGAR</name>
<evidence type="ECO:0000313" key="2">
    <source>
        <dbReference type="EMBL" id="KIJ89707.1"/>
    </source>
</evidence>
<proteinExistence type="predicted"/>
<dbReference type="PANTHER" id="PTHR35204:SF1">
    <property type="entry name" value="ENTEROTOXIN"/>
    <property type="match status" value="1"/>
</dbReference>
<evidence type="ECO:0000256" key="1">
    <source>
        <dbReference type="SAM" id="MobiDB-lite"/>
    </source>
</evidence>